<evidence type="ECO:0000313" key="2">
    <source>
        <dbReference type="Proteomes" id="UP000007041"/>
    </source>
</evidence>
<dbReference type="eggNOG" id="COG2043">
    <property type="taxonomic scope" value="Bacteria"/>
</dbReference>
<sequence>MKNVNVKKASIVLNLQKQIIGIKLIDLKEEFESINLEKPLKNGPLCFHFREAMEGHIYKISDENITCEYAKYALGIQKPDSTILEGRSYKYCGLYESNTIAREIVESMKYLNQNIYGLIVGPLELMEDADLVVFVDCAETIMRTMQGYAYKYGTPKNLNFFGNQASCADLVSKPYSNNDINLTLMCRGMRANGRFDKGELGVAIPINLFDSLLEGIVATANPVLNPKEKQRILDQSADYDFEIEFDMSYNYGKGLREYDQKVKDMRIKDRNHE</sequence>
<dbReference type="AlphaFoldDB" id="E3PR22"/>
<evidence type="ECO:0008006" key="3">
    <source>
        <dbReference type="Google" id="ProtNLM"/>
    </source>
</evidence>
<protein>
    <recommendedName>
        <fullName evidence="3">DUF169 domain-containing protein</fullName>
    </recommendedName>
</protein>
<dbReference type="Proteomes" id="UP000007041">
    <property type="component" value="Chromosome"/>
</dbReference>
<evidence type="ECO:0000313" key="1">
    <source>
        <dbReference type="EMBL" id="CBH20218.1"/>
    </source>
</evidence>
<dbReference type="KEGG" id="cst:CLOST_0088"/>
<accession>E3PR22</accession>
<dbReference type="BioCyc" id="CSTI499177:GJE9-92-MONOMER"/>
<keyword evidence="2" id="KW-1185">Reference proteome</keyword>
<reference evidence="2" key="1">
    <citation type="journal article" date="2010" name="BMC Genomics">
        <title>Clostridium sticklandii, a specialist in amino acid degradation:revisiting its metabolism through its genome sequence.</title>
        <authorList>
            <person name="Fonknechten N."/>
            <person name="Chaussonnerie S."/>
            <person name="Tricot S."/>
            <person name="Lajus A."/>
            <person name="Andreesen J.R."/>
            <person name="Perchat N."/>
            <person name="Pelletier E."/>
            <person name="Gouyvenoux M."/>
            <person name="Barbe V."/>
            <person name="Salanoubat M."/>
            <person name="Le Paslier D."/>
            <person name="Weissenbach J."/>
            <person name="Cohen G.N."/>
            <person name="Kreimeyer A."/>
        </authorList>
    </citation>
    <scope>NUCLEOTIDE SEQUENCE [LARGE SCALE GENOMIC DNA]</scope>
    <source>
        <strain evidence="2">ATCC 12662 / DSM 519 / JCM 1433 / CCUG 9281 / NCIMB 10654 / HF</strain>
    </source>
</reference>
<dbReference type="EMBL" id="FP565809">
    <property type="protein sequence ID" value="CBH20218.1"/>
    <property type="molecule type" value="Genomic_DNA"/>
</dbReference>
<dbReference type="Pfam" id="PF02596">
    <property type="entry name" value="DUF169"/>
    <property type="match status" value="1"/>
</dbReference>
<dbReference type="GeneID" id="35558268"/>
<dbReference type="STRING" id="1511.CLOST_0088"/>
<dbReference type="HOGENOM" id="CLU_074324_2_0_9"/>
<name>E3PR22_ACESD</name>
<dbReference type="RefSeq" id="WP_013360311.1">
    <property type="nucleotide sequence ID" value="NC_014614.1"/>
</dbReference>
<dbReference type="InterPro" id="IPR003748">
    <property type="entry name" value="DUF169"/>
</dbReference>
<organism evidence="1 2">
    <name type="scientific">Acetoanaerobium sticklandii (strain ATCC 12662 / DSM 519 / JCM 1433 / CCUG 9281 / NCIMB 10654 / HF)</name>
    <name type="common">Clostridium sticklandii</name>
    <dbReference type="NCBI Taxonomy" id="499177"/>
    <lineage>
        <taxon>Bacteria</taxon>
        <taxon>Bacillati</taxon>
        <taxon>Bacillota</taxon>
        <taxon>Clostridia</taxon>
        <taxon>Peptostreptococcales</taxon>
        <taxon>Filifactoraceae</taxon>
        <taxon>Acetoanaerobium</taxon>
    </lineage>
</organism>
<proteinExistence type="predicted"/>
<dbReference type="PANTHER" id="PTHR37954:SF3">
    <property type="entry name" value="DUF169 DOMAIN-CONTAINING PROTEIN"/>
    <property type="match status" value="1"/>
</dbReference>
<dbReference type="PANTHER" id="PTHR37954">
    <property type="entry name" value="BLL4979 PROTEIN"/>
    <property type="match status" value="1"/>
</dbReference>
<gene>
    <name evidence="1" type="ordered locus">CLOST_0088</name>
</gene>